<organism evidence="2 3">
    <name type="scientific">Gracilimonas halophila</name>
    <dbReference type="NCBI Taxonomy" id="1834464"/>
    <lineage>
        <taxon>Bacteria</taxon>
        <taxon>Pseudomonadati</taxon>
        <taxon>Balneolota</taxon>
        <taxon>Balneolia</taxon>
        <taxon>Balneolales</taxon>
        <taxon>Balneolaceae</taxon>
        <taxon>Gracilimonas</taxon>
    </lineage>
</organism>
<dbReference type="RefSeq" id="WP_390298269.1">
    <property type="nucleotide sequence ID" value="NZ_JBHULI010000003.1"/>
</dbReference>
<dbReference type="Proteomes" id="UP001597460">
    <property type="component" value="Unassembled WGS sequence"/>
</dbReference>
<evidence type="ECO:0000313" key="3">
    <source>
        <dbReference type="Proteomes" id="UP001597460"/>
    </source>
</evidence>
<dbReference type="SUPFAM" id="SSF143422">
    <property type="entry name" value="Transposase IS200-like"/>
    <property type="match status" value="1"/>
</dbReference>
<reference evidence="3" key="1">
    <citation type="journal article" date="2019" name="Int. J. Syst. Evol. Microbiol.">
        <title>The Global Catalogue of Microorganisms (GCM) 10K type strain sequencing project: providing services to taxonomists for standard genome sequencing and annotation.</title>
        <authorList>
            <consortium name="The Broad Institute Genomics Platform"/>
            <consortium name="The Broad Institute Genome Sequencing Center for Infectious Disease"/>
            <person name="Wu L."/>
            <person name="Ma J."/>
        </authorList>
    </citation>
    <scope>NUCLEOTIDE SEQUENCE [LARGE SCALE GENOMIC DNA]</scope>
    <source>
        <strain evidence="3">KCTC 52042</strain>
    </source>
</reference>
<dbReference type="EMBL" id="JBHULI010000003">
    <property type="protein sequence ID" value="MFD2531362.1"/>
    <property type="molecule type" value="Genomic_DNA"/>
</dbReference>
<protein>
    <submittedName>
        <fullName evidence="2">Transposase</fullName>
    </submittedName>
</protein>
<keyword evidence="3" id="KW-1185">Reference proteome</keyword>
<proteinExistence type="predicted"/>
<dbReference type="Pfam" id="PF01797">
    <property type="entry name" value="Y1_Tnp"/>
    <property type="match status" value="1"/>
</dbReference>
<dbReference type="InterPro" id="IPR002686">
    <property type="entry name" value="Transposase_17"/>
</dbReference>
<gene>
    <name evidence="2" type="ORF">ACFSVN_02765</name>
</gene>
<evidence type="ECO:0000259" key="1">
    <source>
        <dbReference type="SMART" id="SM01321"/>
    </source>
</evidence>
<accession>A0ABW5JII4</accession>
<sequence length="202" mass="23885">MQFYPGHTYHLYNQGNNRQQLFFESENYLYFLKKVRKGLLPYCNIIAWCLMPNHFHFLIQVHEDYTHQNAINNKEKIVNPLNRKIGSIQSSYTKAINNRYNRTGSLFRQRTKAKILSDKSKSRVDTAVNCFFYIHQNPLKAGLVESLEGWEFSSFKDYAGIRNGDLCNIDLGKDLFNLPNNARDFYELSYRTIPDQVIKKFY</sequence>
<name>A0ABW5JII4_9BACT</name>
<comment type="caution">
    <text evidence="2">The sequence shown here is derived from an EMBL/GenBank/DDBJ whole genome shotgun (WGS) entry which is preliminary data.</text>
</comment>
<dbReference type="PANTHER" id="PTHR34322">
    <property type="entry name" value="TRANSPOSASE, Y1_TNP DOMAIN-CONTAINING"/>
    <property type="match status" value="1"/>
</dbReference>
<evidence type="ECO:0000313" key="2">
    <source>
        <dbReference type="EMBL" id="MFD2531362.1"/>
    </source>
</evidence>
<dbReference type="InterPro" id="IPR036515">
    <property type="entry name" value="Transposase_17_sf"/>
</dbReference>
<dbReference type="Gene3D" id="3.30.70.1290">
    <property type="entry name" value="Transposase IS200-like"/>
    <property type="match status" value="1"/>
</dbReference>
<dbReference type="PANTHER" id="PTHR34322:SF2">
    <property type="entry name" value="TRANSPOSASE IS200-LIKE DOMAIN-CONTAINING PROTEIN"/>
    <property type="match status" value="1"/>
</dbReference>
<feature type="domain" description="Transposase IS200-like" evidence="1">
    <location>
        <begin position="4"/>
        <end position="137"/>
    </location>
</feature>
<dbReference type="SMART" id="SM01321">
    <property type="entry name" value="Y1_Tnp"/>
    <property type="match status" value="1"/>
</dbReference>